<keyword evidence="2" id="KW-1185">Reference proteome</keyword>
<evidence type="ECO:0000313" key="2">
    <source>
        <dbReference type="Proteomes" id="UP000467379"/>
    </source>
</evidence>
<evidence type="ECO:0000313" key="1">
    <source>
        <dbReference type="EMBL" id="BBZ10818.1"/>
    </source>
</evidence>
<dbReference type="RefSeq" id="WP_139799707.1">
    <property type="nucleotide sequence ID" value="NZ_AP022606.1"/>
</dbReference>
<gene>
    <name evidence="1" type="ORF">MBRA_10130</name>
</gene>
<organism evidence="1 2">
    <name type="scientific">Mycobacterium branderi</name>
    <dbReference type="NCBI Taxonomy" id="43348"/>
    <lineage>
        <taxon>Bacteria</taxon>
        <taxon>Bacillati</taxon>
        <taxon>Actinomycetota</taxon>
        <taxon>Actinomycetes</taxon>
        <taxon>Mycobacteriales</taxon>
        <taxon>Mycobacteriaceae</taxon>
        <taxon>Mycobacterium</taxon>
    </lineage>
</organism>
<dbReference type="EMBL" id="AP022606">
    <property type="protein sequence ID" value="BBZ10818.1"/>
    <property type="molecule type" value="Genomic_DNA"/>
</dbReference>
<dbReference type="Proteomes" id="UP000467379">
    <property type="component" value="Chromosome"/>
</dbReference>
<proteinExistence type="predicted"/>
<protein>
    <submittedName>
        <fullName evidence="1">Uncharacterized protein</fullName>
    </submittedName>
</protein>
<sequence length="131" mass="14989">MSTVLERRRALWPNPHTRADAARLYAEGMELRDVLERYPNEVISVSGGKPRGAARRAIYAHWALLQEMVGEPDIDPDDRLAVERVIREEGPEIAMCRTGSALTKYKADFPEMNRFPNLAWWASQAPSNWPR</sequence>
<accession>A0ABM7KJ49</accession>
<name>A0ABM7KJ49_9MYCO</name>
<reference evidence="1 2" key="1">
    <citation type="journal article" date="2019" name="Emerg. Microbes Infect.">
        <title>Comprehensive subspecies identification of 175 nontuberculous mycobacteria species based on 7547 genomic profiles.</title>
        <authorList>
            <person name="Matsumoto Y."/>
            <person name="Kinjo T."/>
            <person name="Motooka D."/>
            <person name="Nabeya D."/>
            <person name="Jung N."/>
            <person name="Uechi K."/>
            <person name="Horii T."/>
            <person name="Iida T."/>
            <person name="Fujita J."/>
            <person name="Nakamura S."/>
        </authorList>
    </citation>
    <scope>NUCLEOTIDE SEQUENCE [LARGE SCALE GENOMIC DNA]</scope>
    <source>
        <strain evidence="1 2">JCM 12687</strain>
    </source>
</reference>